<evidence type="ECO:0000256" key="1">
    <source>
        <dbReference type="SAM" id="SignalP"/>
    </source>
</evidence>
<protein>
    <submittedName>
        <fullName evidence="2">Uncharacterized protein</fullName>
    </submittedName>
</protein>
<keyword evidence="3" id="KW-1185">Reference proteome</keyword>
<comment type="caution">
    <text evidence="2">The sequence shown here is derived from an EMBL/GenBank/DDBJ whole genome shotgun (WGS) entry which is preliminary data.</text>
</comment>
<gene>
    <name evidence="2" type="ORF">LTR24_009928</name>
</gene>
<dbReference type="EMBL" id="JAVRRG010000251">
    <property type="protein sequence ID" value="KAK5075748.1"/>
    <property type="molecule type" value="Genomic_DNA"/>
</dbReference>
<evidence type="ECO:0000313" key="2">
    <source>
        <dbReference type="EMBL" id="KAK5075748.1"/>
    </source>
</evidence>
<evidence type="ECO:0000313" key="3">
    <source>
        <dbReference type="Proteomes" id="UP001345013"/>
    </source>
</evidence>
<feature type="signal peptide" evidence="1">
    <location>
        <begin position="1"/>
        <end position="19"/>
    </location>
</feature>
<sequence>MRELYQLVLFALAAIQAVAAPANTSAPDLARRIIVMIGPCNADQAGQWVCSKDHKWAAICPEGGGSTQAISVPPGDARCAPKYKSTTTVWQTMLSTERLQRSTSTKVVVVTPTVTAAPAAKVE</sequence>
<feature type="chain" id="PRO_5046026309" evidence="1">
    <location>
        <begin position="20"/>
        <end position="123"/>
    </location>
</feature>
<reference evidence="2 3" key="1">
    <citation type="submission" date="2023-08" db="EMBL/GenBank/DDBJ databases">
        <title>Black Yeasts Isolated from many extreme environments.</title>
        <authorList>
            <person name="Coleine C."/>
            <person name="Stajich J.E."/>
            <person name="Selbmann L."/>
        </authorList>
    </citation>
    <scope>NUCLEOTIDE SEQUENCE [LARGE SCALE GENOMIC DNA]</scope>
    <source>
        <strain evidence="2 3">CCFEE 5885</strain>
    </source>
</reference>
<name>A0ABR0JVH2_9EURO</name>
<proteinExistence type="predicted"/>
<accession>A0ABR0JVH2</accession>
<dbReference type="Proteomes" id="UP001345013">
    <property type="component" value="Unassembled WGS sequence"/>
</dbReference>
<keyword evidence="1" id="KW-0732">Signal</keyword>
<organism evidence="2 3">
    <name type="scientific">Lithohypha guttulata</name>
    <dbReference type="NCBI Taxonomy" id="1690604"/>
    <lineage>
        <taxon>Eukaryota</taxon>
        <taxon>Fungi</taxon>
        <taxon>Dikarya</taxon>
        <taxon>Ascomycota</taxon>
        <taxon>Pezizomycotina</taxon>
        <taxon>Eurotiomycetes</taxon>
        <taxon>Chaetothyriomycetidae</taxon>
        <taxon>Chaetothyriales</taxon>
        <taxon>Trichomeriaceae</taxon>
        <taxon>Lithohypha</taxon>
    </lineage>
</organism>